<keyword evidence="8 15" id="KW-0472">Membrane</keyword>
<evidence type="ECO:0000256" key="4">
    <source>
        <dbReference type="ARBA" id="ARBA00022692"/>
    </source>
</evidence>
<evidence type="ECO:0000256" key="2">
    <source>
        <dbReference type="ARBA" id="ARBA00022443"/>
    </source>
</evidence>
<reference evidence="17 18" key="1">
    <citation type="submission" date="2016-08" db="EMBL/GenBank/DDBJ databases">
        <title>Genomes of anaerobic fungi encode conserved fungal cellulosomes for biomass hydrolysis.</title>
        <authorList>
            <consortium name="DOE Joint Genome Institute"/>
            <person name="Haitjema C.H."/>
            <person name="Gilmore S.P."/>
            <person name="Henske J.K."/>
            <person name="Solomon K.V."/>
            <person name="De Groot R."/>
            <person name="Kuo A."/>
            <person name="Mondo S.J."/>
            <person name="Salamov A.A."/>
            <person name="Labutti K."/>
            <person name="Zhao Z."/>
            <person name="Chiniquy J."/>
            <person name="Barry K."/>
            <person name="Brewer H.M."/>
            <person name="Purvine S.O."/>
            <person name="Wright A.T."/>
            <person name="Boxma B."/>
            <person name="Van Alen T."/>
            <person name="Hackstein J.H."/>
            <person name="Baker S.E."/>
            <person name="Grigoriev I.V."/>
            <person name="O'Malley M.A."/>
        </authorList>
    </citation>
    <scope>NUCLEOTIDE SEQUENCE [LARGE SCALE GENOMIC DNA]</scope>
    <source>
        <strain evidence="18">finn</strain>
    </source>
</reference>
<evidence type="ECO:0000256" key="5">
    <source>
        <dbReference type="ARBA" id="ARBA00022927"/>
    </source>
</evidence>
<dbReference type="PANTHER" id="PTHR19332">
    <property type="entry name" value="PEROXISOMAL MEMBRANE PROTEIN PEX13"/>
    <property type="match status" value="1"/>
</dbReference>
<keyword evidence="3" id="KW-0813">Transport</keyword>
<keyword evidence="7" id="KW-0811">Translocation</keyword>
<dbReference type="SMART" id="SM00326">
    <property type="entry name" value="SH3"/>
    <property type="match status" value="1"/>
</dbReference>
<feature type="transmembrane region" description="Helical" evidence="15">
    <location>
        <begin position="260"/>
        <end position="281"/>
    </location>
</feature>
<dbReference type="GO" id="GO:0016560">
    <property type="term" value="P:protein import into peroxisome matrix, docking"/>
    <property type="evidence" value="ECO:0007669"/>
    <property type="project" value="InterPro"/>
</dbReference>
<keyword evidence="5" id="KW-0653">Protein transport</keyword>
<dbReference type="STRING" id="1754191.A0A1Y1UTU9"/>
<dbReference type="GO" id="GO:0005778">
    <property type="term" value="C:peroxisomal membrane"/>
    <property type="evidence" value="ECO:0007669"/>
    <property type="project" value="UniProtKB-SubCell"/>
</dbReference>
<feature type="region of interest" description="Disordered" evidence="14">
    <location>
        <begin position="387"/>
        <end position="414"/>
    </location>
</feature>
<evidence type="ECO:0000256" key="3">
    <source>
        <dbReference type="ARBA" id="ARBA00022448"/>
    </source>
</evidence>
<dbReference type="Proteomes" id="UP000193719">
    <property type="component" value="Unassembled WGS sequence"/>
</dbReference>
<dbReference type="PRINTS" id="PR00452">
    <property type="entry name" value="SH3DOMAIN"/>
</dbReference>
<dbReference type="GO" id="GO:1990429">
    <property type="term" value="C:peroxisomal importomer complex"/>
    <property type="evidence" value="ECO:0007669"/>
    <property type="project" value="TreeGrafter"/>
</dbReference>
<dbReference type="AlphaFoldDB" id="A0A1Y1UTU9"/>
<evidence type="ECO:0000256" key="10">
    <source>
        <dbReference type="ARBA" id="ARBA00029693"/>
    </source>
</evidence>
<protein>
    <recommendedName>
        <fullName evidence="11">Peroxisomal membrane protein PEX13</fullName>
    </recommendedName>
    <alternativeName>
        <fullName evidence="10">Peroxin-13</fullName>
    </alternativeName>
</protein>
<feature type="region of interest" description="Disordered" evidence="14">
    <location>
        <begin position="48"/>
        <end position="70"/>
    </location>
</feature>
<dbReference type="Pfam" id="PF00018">
    <property type="entry name" value="SH3_1"/>
    <property type="match status" value="1"/>
</dbReference>
<dbReference type="InterPro" id="IPR035463">
    <property type="entry name" value="Pex13"/>
</dbReference>
<evidence type="ECO:0000256" key="13">
    <source>
        <dbReference type="PROSITE-ProRule" id="PRU00192"/>
    </source>
</evidence>
<dbReference type="EMBL" id="MCFH01000090">
    <property type="protein sequence ID" value="ORX41382.1"/>
    <property type="molecule type" value="Genomic_DNA"/>
</dbReference>
<evidence type="ECO:0000256" key="9">
    <source>
        <dbReference type="ARBA" id="ARBA00023140"/>
    </source>
</evidence>
<evidence type="ECO:0000256" key="14">
    <source>
        <dbReference type="SAM" id="MobiDB-lite"/>
    </source>
</evidence>
<keyword evidence="4 15" id="KW-0812">Transmembrane</keyword>
<evidence type="ECO:0000313" key="17">
    <source>
        <dbReference type="EMBL" id="ORX41382.1"/>
    </source>
</evidence>
<organism evidence="17 18">
    <name type="scientific">Piromyces finnis</name>
    <dbReference type="NCBI Taxonomy" id="1754191"/>
    <lineage>
        <taxon>Eukaryota</taxon>
        <taxon>Fungi</taxon>
        <taxon>Fungi incertae sedis</taxon>
        <taxon>Chytridiomycota</taxon>
        <taxon>Chytridiomycota incertae sedis</taxon>
        <taxon>Neocallimastigomycetes</taxon>
        <taxon>Neocallimastigales</taxon>
        <taxon>Neocallimastigaceae</taxon>
        <taxon>Piromyces</taxon>
    </lineage>
</organism>
<evidence type="ECO:0000256" key="12">
    <source>
        <dbReference type="ARBA" id="ARBA00046271"/>
    </source>
</evidence>
<dbReference type="SUPFAM" id="SSF50044">
    <property type="entry name" value="SH3-domain"/>
    <property type="match status" value="1"/>
</dbReference>
<dbReference type="PROSITE" id="PS50002">
    <property type="entry name" value="SH3"/>
    <property type="match status" value="1"/>
</dbReference>
<evidence type="ECO:0000256" key="11">
    <source>
        <dbReference type="ARBA" id="ARBA00034535"/>
    </source>
</evidence>
<evidence type="ECO:0000256" key="15">
    <source>
        <dbReference type="SAM" id="Phobius"/>
    </source>
</evidence>
<evidence type="ECO:0000259" key="16">
    <source>
        <dbReference type="PROSITE" id="PS50002"/>
    </source>
</evidence>
<evidence type="ECO:0000256" key="8">
    <source>
        <dbReference type="ARBA" id="ARBA00023136"/>
    </source>
</evidence>
<feature type="domain" description="SH3" evidence="16">
    <location>
        <begin position="320"/>
        <end position="385"/>
    </location>
</feature>
<comment type="subcellular location">
    <subcellularLocation>
        <location evidence="12">Peroxisome membrane</location>
    </subcellularLocation>
</comment>
<evidence type="ECO:0000256" key="7">
    <source>
        <dbReference type="ARBA" id="ARBA00023010"/>
    </source>
</evidence>
<dbReference type="PANTHER" id="PTHR19332:SF1">
    <property type="entry name" value="PEROXISOMAL MEMBRANE PROTEIN PEX13"/>
    <property type="match status" value="1"/>
</dbReference>
<proteinExistence type="inferred from homology"/>
<dbReference type="InterPro" id="IPR007223">
    <property type="entry name" value="Peroxin-13_N"/>
</dbReference>
<keyword evidence="6 15" id="KW-1133">Transmembrane helix</keyword>
<evidence type="ECO:0000256" key="1">
    <source>
        <dbReference type="ARBA" id="ARBA00006033"/>
    </source>
</evidence>
<accession>A0A1Y1UTU9</accession>
<dbReference type="Pfam" id="PF04088">
    <property type="entry name" value="Peroxin-13_N"/>
    <property type="match status" value="1"/>
</dbReference>
<dbReference type="InterPro" id="IPR001452">
    <property type="entry name" value="SH3_domain"/>
</dbReference>
<comment type="similarity">
    <text evidence="1">Belongs to the peroxin-13 family.</text>
</comment>
<dbReference type="OrthoDB" id="10037838at2759"/>
<keyword evidence="9" id="KW-0576">Peroxisome</keyword>
<evidence type="ECO:0000313" key="18">
    <source>
        <dbReference type="Proteomes" id="UP000193719"/>
    </source>
</evidence>
<reference evidence="17 18" key="2">
    <citation type="submission" date="2016-08" db="EMBL/GenBank/DDBJ databases">
        <title>Pervasive Adenine N6-methylation of Active Genes in Fungi.</title>
        <authorList>
            <consortium name="DOE Joint Genome Institute"/>
            <person name="Mondo S.J."/>
            <person name="Dannebaum R.O."/>
            <person name="Kuo R.C."/>
            <person name="Labutti K."/>
            <person name="Haridas S."/>
            <person name="Kuo A."/>
            <person name="Salamov A."/>
            <person name="Ahrendt S.R."/>
            <person name="Lipzen A."/>
            <person name="Sullivan W."/>
            <person name="Andreopoulos W.B."/>
            <person name="Clum A."/>
            <person name="Lindquist E."/>
            <person name="Daum C."/>
            <person name="Ramamoorthy G.K."/>
            <person name="Gryganskyi A."/>
            <person name="Culley D."/>
            <person name="Magnuson J.K."/>
            <person name="James T.Y."/>
            <person name="O'Malley M.A."/>
            <person name="Stajich J.E."/>
            <person name="Spatafora J.W."/>
            <person name="Visel A."/>
            <person name="Grigoriev I.V."/>
        </authorList>
    </citation>
    <scope>NUCLEOTIDE SEQUENCE [LARGE SCALE GENOMIC DNA]</scope>
    <source>
        <strain evidence="18">finn</strain>
    </source>
</reference>
<keyword evidence="2 13" id="KW-0728">SH3 domain</keyword>
<dbReference type="Gene3D" id="2.30.30.40">
    <property type="entry name" value="SH3 Domains"/>
    <property type="match status" value="1"/>
</dbReference>
<name>A0A1Y1UTU9_9FUNG</name>
<comment type="caution">
    <text evidence="17">The sequence shown here is derived from an EMBL/GenBank/DDBJ whole genome shotgun (WGS) entry which is preliminary data.</text>
</comment>
<evidence type="ECO:0000256" key="6">
    <source>
        <dbReference type="ARBA" id="ARBA00022989"/>
    </source>
</evidence>
<feature type="compositionally biased region" description="Low complexity" evidence="14">
    <location>
        <begin position="405"/>
        <end position="414"/>
    </location>
</feature>
<dbReference type="InterPro" id="IPR036028">
    <property type="entry name" value="SH3-like_dom_sf"/>
</dbReference>
<gene>
    <name evidence="17" type="ORF">BCR36DRAFT_407538</name>
</gene>
<sequence>MVSPPKPWERGYVKNAAGSSATPIADTTAVASTAADIKDSAATDTTAVATTSSTPALPPRPTNSSLTRSGLDYDTSYGSSLGYNSLGYSGYGSSYGYGGYSSYSPYSRFGSYGSYGSYGGLGYSSYGGLGYGYNRMGYGYPGMMNNELSLTRQMEESTQTAFQTMSSIVQAFGGFAQMLDSTFMATHSSFMAMVGVADQLSHLRGNLGDVFSMFNIVKYIKRWLGYEKPEINSSEFESFSKDSSKSQLVKSGKRQNGKPVILFMLFMFGLPYLMTKVINILKRRQQQQQMGMLPNNMPMNPALAGSQSLSSFPRNAEGKPIIEFARCLYDFQAQSPMELDIKKGDIIAIISKLDQNGQPSQWWKGRLQHGPTGIFPSNYVELIPTKQEKKENVETPAEPIKQDISSSDASVASS</sequence>
<keyword evidence="18" id="KW-1185">Reference proteome</keyword>